<dbReference type="InterPro" id="IPR029071">
    <property type="entry name" value="Ubiquitin-like_domsf"/>
</dbReference>
<evidence type="ECO:0000313" key="6">
    <source>
        <dbReference type="Proteomes" id="UP000186817"/>
    </source>
</evidence>
<sequence length="313" mass="33251">MLHIRMISGQEVASIPVAGLVASDCTVKALKQRLHVVHGLPSRFRQRLLFRGKPLDDSAKVDTPMDVEVVLLPYLTASEMQANQMLAATTTDGDTTEVEAMLQQPLHPEGPELLDNDRLSPLLRASARGYAAIVGLLLEAGANKNFLGAGLTALMYASRCGHIEVVRLLLEADADMNVGACRDFDGETALIMASISGHVKVVRLLLEAGVDKNSADNSGSTALIANVDKSLADDDGCTALMLASIRGHVKVVRLLLEAGVDKTSASNDGFTVLILASLLGHDEVARVLLDAGADTNFGDVEGMTAQRLQSQFN</sequence>
<dbReference type="PANTHER" id="PTHR24188">
    <property type="entry name" value="ANKYRIN REPEAT PROTEIN"/>
    <property type="match status" value="1"/>
</dbReference>
<comment type="caution">
    <text evidence="5">The sequence shown here is derived from an EMBL/GenBank/DDBJ whole genome shotgun (WGS) entry which is preliminary data.</text>
</comment>
<evidence type="ECO:0000256" key="2">
    <source>
        <dbReference type="ARBA" id="ARBA00023043"/>
    </source>
</evidence>
<gene>
    <name evidence="5" type="primary">ANKRD50</name>
    <name evidence="5" type="ORF">AK812_SmicGene5095</name>
</gene>
<proteinExistence type="predicted"/>
<dbReference type="PROSITE" id="PS50297">
    <property type="entry name" value="ANK_REP_REGION"/>
    <property type="match status" value="4"/>
</dbReference>
<keyword evidence="1" id="KW-0677">Repeat</keyword>
<accession>A0A1Q9EUK8</accession>
<protein>
    <submittedName>
        <fullName evidence="5">Ankyrin repeat domain-containing protein 50</fullName>
    </submittedName>
</protein>
<dbReference type="InterPro" id="IPR002110">
    <property type="entry name" value="Ankyrin_rpt"/>
</dbReference>
<dbReference type="Gene3D" id="3.10.20.90">
    <property type="entry name" value="Phosphatidylinositol 3-kinase Catalytic Subunit, Chain A, domain 1"/>
    <property type="match status" value="1"/>
</dbReference>
<reference evidence="5 6" key="1">
    <citation type="submission" date="2016-02" db="EMBL/GenBank/DDBJ databases">
        <title>Genome analysis of coral dinoflagellate symbionts highlights evolutionary adaptations to a symbiotic lifestyle.</title>
        <authorList>
            <person name="Aranda M."/>
            <person name="Li Y."/>
            <person name="Liew Y.J."/>
            <person name="Baumgarten S."/>
            <person name="Simakov O."/>
            <person name="Wilson M."/>
            <person name="Piel J."/>
            <person name="Ashoor H."/>
            <person name="Bougouffa S."/>
            <person name="Bajic V.B."/>
            <person name="Ryu T."/>
            <person name="Ravasi T."/>
            <person name="Bayer T."/>
            <person name="Micklem G."/>
            <person name="Kim H."/>
            <person name="Bhak J."/>
            <person name="Lajeunesse T.C."/>
            <person name="Voolstra C.R."/>
        </authorList>
    </citation>
    <scope>NUCLEOTIDE SEQUENCE [LARGE SCALE GENOMIC DNA]</scope>
    <source>
        <strain evidence="5 6">CCMP2467</strain>
    </source>
</reference>
<feature type="repeat" description="ANK" evidence="3">
    <location>
        <begin position="268"/>
        <end position="300"/>
    </location>
</feature>
<dbReference type="Gene3D" id="1.25.40.20">
    <property type="entry name" value="Ankyrin repeat-containing domain"/>
    <property type="match status" value="2"/>
</dbReference>
<feature type="repeat" description="ANK" evidence="3">
    <location>
        <begin position="117"/>
        <end position="149"/>
    </location>
</feature>
<dbReference type="PANTHER" id="PTHR24188:SF29">
    <property type="entry name" value="GH09064P"/>
    <property type="match status" value="1"/>
</dbReference>
<dbReference type="InterPro" id="IPR036770">
    <property type="entry name" value="Ankyrin_rpt-contain_sf"/>
</dbReference>
<evidence type="ECO:0000313" key="5">
    <source>
        <dbReference type="EMBL" id="OLQ11124.1"/>
    </source>
</evidence>
<keyword evidence="6" id="KW-1185">Reference proteome</keyword>
<dbReference type="PRINTS" id="PR01415">
    <property type="entry name" value="ANKYRIN"/>
</dbReference>
<keyword evidence="2 3" id="KW-0040">ANK repeat</keyword>
<evidence type="ECO:0000256" key="3">
    <source>
        <dbReference type="PROSITE-ProRule" id="PRU00023"/>
    </source>
</evidence>
<dbReference type="Proteomes" id="UP000186817">
    <property type="component" value="Unassembled WGS sequence"/>
</dbReference>
<dbReference type="SUPFAM" id="SSF54236">
    <property type="entry name" value="Ubiquitin-like"/>
    <property type="match status" value="1"/>
</dbReference>
<feature type="domain" description="Ubiquitin-like" evidence="4">
    <location>
        <begin position="21"/>
        <end position="61"/>
    </location>
</feature>
<evidence type="ECO:0000256" key="1">
    <source>
        <dbReference type="ARBA" id="ARBA00022737"/>
    </source>
</evidence>
<evidence type="ECO:0000259" key="4">
    <source>
        <dbReference type="Pfam" id="PF00240"/>
    </source>
</evidence>
<dbReference type="OrthoDB" id="10264606at2759"/>
<feature type="repeat" description="ANK" evidence="3">
    <location>
        <begin position="149"/>
        <end position="178"/>
    </location>
</feature>
<name>A0A1Q9EUK8_SYMMI</name>
<organism evidence="5 6">
    <name type="scientific">Symbiodinium microadriaticum</name>
    <name type="common">Dinoflagellate</name>
    <name type="synonym">Zooxanthella microadriatica</name>
    <dbReference type="NCBI Taxonomy" id="2951"/>
    <lineage>
        <taxon>Eukaryota</taxon>
        <taxon>Sar</taxon>
        <taxon>Alveolata</taxon>
        <taxon>Dinophyceae</taxon>
        <taxon>Suessiales</taxon>
        <taxon>Symbiodiniaceae</taxon>
        <taxon>Symbiodinium</taxon>
    </lineage>
</organism>
<dbReference type="AlphaFoldDB" id="A0A1Q9EUK8"/>
<feature type="repeat" description="ANK" evidence="3">
    <location>
        <begin position="235"/>
        <end position="267"/>
    </location>
</feature>
<dbReference type="CDD" id="cd17039">
    <property type="entry name" value="Ubl_ubiquitin_like"/>
    <property type="match status" value="1"/>
</dbReference>
<dbReference type="SMART" id="SM00248">
    <property type="entry name" value="ANK"/>
    <property type="match status" value="5"/>
</dbReference>
<dbReference type="InterPro" id="IPR000626">
    <property type="entry name" value="Ubiquitin-like_dom"/>
</dbReference>
<dbReference type="Pfam" id="PF00240">
    <property type="entry name" value="ubiquitin"/>
    <property type="match status" value="1"/>
</dbReference>
<feature type="repeat" description="ANK" evidence="3">
    <location>
        <begin position="185"/>
        <end position="217"/>
    </location>
</feature>
<dbReference type="SUPFAM" id="SSF48403">
    <property type="entry name" value="Ankyrin repeat"/>
    <property type="match status" value="1"/>
</dbReference>
<dbReference type="Pfam" id="PF12796">
    <property type="entry name" value="Ank_2"/>
    <property type="match status" value="2"/>
</dbReference>
<dbReference type="EMBL" id="LSRX01000065">
    <property type="protein sequence ID" value="OLQ11124.1"/>
    <property type="molecule type" value="Genomic_DNA"/>
</dbReference>
<dbReference type="PROSITE" id="PS50088">
    <property type="entry name" value="ANK_REPEAT"/>
    <property type="match status" value="5"/>
</dbReference>
<dbReference type="Pfam" id="PF00023">
    <property type="entry name" value="Ank"/>
    <property type="match status" value="1"/>
</dbReference>